<dbReference type="Proteomes" id="UP001153678">
    <property type="component" value="Unassembled WGS sequence"/>
</dbReference>
<gene>
    <name evidence="1" type="ORF">FWILDA_LOCUS19895</name>
</gene>
<dbReference type="OrthoDB" id="2318150at2759"/>
<protein>
    <submittedName>
        <fullName evidence="1">2037_t:CDS:1</fullName>
    </submittedName>
</protein>
<evidence type="ECO:0000313" key="1">
    <source>
        <dbReference type="EMBL" id="CAI2201096.1"/>
    </source>
</evidence>
<keyword evidence="2" id="KW-1185">Reference proteome</keyword>
<dbReference type="EMBL" id="CAMKVN010026485">
    <property type="protein sequence ID" value="CAI2201096.1"/>
    <property type="molecule type" value="Genomic_DNA"/>
</dbReference>
<proteinExistence type="predicted"/>
<name>A0A9W4X4F7_9GLOM</name>
<accession>A0A9W4X4F7</accession>
<reference evidence="1" key="1">
    <citation type="submission" date="2022-08" db="EMBL/GenBank/DDBJ databases">
        <authorList>
            <person name="Kallberg Y."/>
            <person name="Tangrot J."/>
            <person name="Rosling A."/>
        </authorList>
    </citation>
    <scope>NUCLEOTIDE SEQUENCE</scope>
    <source>
        <strain evidence="1">Wild A</strain>
    </source>
</reference>
<evidence type="ECO:0000313" key="2">
    <source>
        <dbReference type="Proteomes" id="UP001153678"/>
    </source>
</evidence>
<feature type="non-terminal residue" evidence="1">
    <location>
        <position position="81"/>
    </location>
</feature>
<organism evidence="1 2">
    <name type="scientific">Funneliformis geosporum</name>
    <dbReference type="NCBI Taxonomy" id="1117311"/>
    <lineage>
        <taxon>Eukaryota</taxon>
        <taxon>Fungi</taxon>
        <taxon>Fungi incertae sedis</taxon>
        <taxon>Mucoromycota</taxon>
        <taxon>Glomeromycotina</taxon>
        <taxon>Glomeromycetes</taxon>
        <taxon>Glomerales</taxon>
        <taxon>Glomeraceae</taxon>
        <taxon>Funneliformis</taxon>
    </lineage>
</organism>
<comment type="caution">
    <text evidence="1">The sequence shown here is derived from an EMBL/GenBank/DDBJ whole genome shotgun (WGS) entry which is preliminary data.</text>
</comment>
<dbReference type="AlphaFoldDB" id="A0A9W4X4F7"/>
<sequence>RFKTNRPNIPCKIIEKLPKNNYKLGCKSGILEIPYNGNNLEPIKLNSLPELDNIPNDIISVRVASRLQNISKIEISDVKCQ</sequence>
<feature type="non-terminal residue" evidence="1">
    <location>
        <position position="1"/>
    </location>
</feature>